<dbReference type="InterPro" id="IPR002129">
    <property type="entry name" value="PyrdxlP-dep_de-COase"/>
</dbReference>
<dbReference type="Gene3D" id="3.40.640.10">
    <property type="entry name" value="Type I PLP-dependent aspartate aminotransferase-like (Major domain)"/>
    <property type="match status" value="1"/>
</dbReference>
<evidence type="ECO:0000313" key="7">
    <source>
        <dbReference type="EMBL" id="GAA2245123.1"/>
    </source>
</evidence>
<evidence type="ECO:0000256" key="2">
    <source>
        <dbReference type="ARBA" id="ARBA00022793"/>
    </source>
</evidence>
<dbReference type="EMBL" id="BAAATR010000010">
    <property type="protein sequence ID" value="GAA2245123.1"/>
    <property type="molecule type" value="Genomic_DNA"/>
</dbReference>
<keyword evidence="3 5" id="KW-0663">Pyridoxal phosphate</keyword>
<comment type="cofactor">
    <cofactor evidence="1 5">
        <name>pyridoxal 5'-phosphate</name>
        <dbReference type="ChEBI" id="CHEBI:597326"/>
    </cofactor>
</comment>
<feature type="region of interest" description="Disordered" evidence="6">
    <location>
        <begin position="110"/>
        <end position="133"/>
    </location>
</feature>
<evidence type="ECO:0000256" key="5">
    <source>
        <dbReference type="RuleBase" id="RU000382"/>
    </source>
</evidence>
<dbReference type="Proteomes" id="UP001500305">
    <property type="component" value="Unassembled WGS sequence"/>
</dbReference>
<protein>
    <submittedName>
        <fullName evidence="7">Uncharacterized protein</fullName>
    </submittedName>
</protein>
<dbReference type="InterPro" id="IPR015421">
    <property type="entry name" value="PyrdxlP-dep_Trfase_major"/>
</dbReference>
<reference evidence="7 8" key="1">
    <citation type="journal article" date="2019" name="Int. J. Syst. Evol. Microbiol.">
        <title>The Global Catalogue of Microorganisms (GCM) 10K type strain sequencing project: providing services to taxonomists for standard genome sequencing and annotation.</title>
        <authorList>
            <consortium name="The Broad Institute Genomics Platform"/>
            <consortium name="The Broad Institute Genome Sequencing Center for Infectious Disease"/>
            <person name="Wu L."/>
            <person name="Ma J."/>
        </authorList>
    </citation>
    <scope>NUCLEOTIDE SEQUENCE [LARGE SCALE GENOMIC DNA]</scope>
    <source>
        <strain evidence="7 8">JCM 7356</strain>
    </source>
</reference>
<name>A0ABN3DZE0_9ACTN</name>
<evidence type="ECO:0000256" key="3">
    <source>
        <dbReference type="ARBA" id="ARBA00022898"/>
    </source>
</evidence>
<evidence type="ECO:0000256" key="1">
    <source>
        <dbReference type="ARBA" id="ARBA00001933"/>
    </source>
</evidence>
<accession>A0ABN3DZE0</accession>
<dbReference type="RefSeq" id="WP_344636733.1">
    <property type="nucleotide sequence ID" value="NZ_BAAATR010000010.1"/>
</dbReference>
<organism evidence="7 8">
    <name type="scientific">Kitasatospora cystarginea</name>
    <dbReference type="NCBI Taxonomy" id="58350"/>
    <lineage>
        <taxon>Bacteria</taxon>
        <taxon>Bacillati</taxon>
        <taxon>Actinomycetota</taxon>
        <taxon>Actinomycetes</taxon>
        <taxon>Kitasatosporales</taxon>
        <taxon>Streptomycetaceae</taxon>
        <taxon>Kitasatospora</taxon>
    </lineage>
</organism>
<dbReference type="Pfam" id="PF00282">
    <property type="entry name" value="Pyridoxal_deC"/>
    <property type="match status" value="1"/>
</dbReference>
<dbReference type="InterPro" id="IPR010977">
    <property type="entry name" value="Aromatic_deC"/>
</dbReference>
<dbReference type="PANTHER" id="PTHR11999:SF70">
    <property type="entry name" value="MIP05841P"/>
    <property type="match status" value="1"/>
</dbReference>
<dbReference type="SUPFAM" id="SSF53383">
    <property type="entry name" value="PLP-dependent transferases"/>
    <property type="match status" value="1"/>
</dbReference>
<evidence type="ECO:0000256" key="6">
    <source>
        <dbReference type="SAM" id="MobiDB-lite"/>
    </source>
</evidence>
<proteinExistence type="inferred from homology"/>
<keyword evidence="4 5" id="KW-0456">Lyase</keyword>
<keyword evidence="8" id="KW-1185">Reference proteome</keyword>
<dbReference type="PANTHER" id="PTHR11999">
    <property type="entry name" value="GROUP II PYRIDOXAL-5-PHOSPHATE DECARBOXYLASE"/>
    <property type="match status" value="1"/>
</dbReference>
<feature type="compositionally biased region" description="Low complexity" evidence="6">
    <location>
        <begin position="120"/>
        <end position="130"/>
    </location>
</feature>
<dbReference type="InterPro" id="IPR015424">
    <property type="entry name" value="PyrdxlP-dep_Trfase"/>
</dbReference>
<comment type="similarity">
    <text evidence="5">Belongs to the group II decarboxylase family.</text>
</comment>
<gene>
    <name evidence="7" type="ORF">GCM10010430_28720</name>
</gene>
<sequence>MDTRAFRYDLAALAQAVKAQRGRTMAVVAYAGDSRTQTVDRLRAVAETVREHDSDAWLHLDACWGLMCALTPRLTHLLDGLELFDSVAVDPHKVLNVPYGISALLLPRDGPRRTSTVQTPSSSPAGSGSSTKTWTMARTTRLAWYSRLRDPYPRRNCGLDRQNGLRWLLTLDHILARQLGIHAAKTPDRPCQGPERVRNSPTPPTVRMGGRQAPPIIDR</sequence>
<evidence type="ECO:0000256" key="4">
    <source>
        <dbReference type="ARBA" id="ARBA00023239"/>
    </source>
</evidence>
<comment type="caution">
    <text evidence="7">The sequence shown here is derived from an EMBL/GenBank/DDBJ whole genome shotgun (WGS) entry which is preliminary data.</text>
</comment>
<feature type="region of interest" description="Disordered" evidence="6">
    <location>
        <begin position="185"/>
        <end position="219"/>
    </location>
</feature>
<keyword evidence="2" id="KW-0210">Decarboxylase</keyword>
<evidence type="ECO:0000313" key="8">
    <source>
        <dbReference type="Proteomes" id="UP001500305"/>
    </source>
</evidence>